<dbReference type="InterPro" id="IPR014729">
    <property type="entry name" value="Rossmann-like_a/b/a_fold"/>
</dbReference>
<gene>
    <name evidence="2" type="ORF">V4D31_02555</name>
</gene>
<dbReference type="EMBL" id="CP144374">
    <property type="protein sequence ID" value="XCH49050.1"/>
    <property type="molecule type" value="Genomic_DNA"/>
</dbReference>
<dbReference type="Gene3D" id="3.40.50.620">
    <property type="entry name" value="HUPs"/>
    <property type="match status" value="1"/>
</dbReference>
<dbReference type="GO" id="GO:0003824">
    <property type="term" value="F:catalytic activity"/>
    <property type="evidence" value="ECO:0007669"/>
    <property type="project" value="InterPro"/>
</dbReference>
<organism evidence="2">
    <name type="scientific">Thermodesulfovibrio obliviosus</name>
    <dbReference type="NCBI Taxonomy" id="3118332"/>
    <lineage>
        <taxon>Bacteria</taxon>
        <taxon>Pseudomonadati</taxon>
        <taxon>Nitrospirota</taxon>
        <taxon>Thermodesulfovibrionia</taxon>
        <taxon>Thermodesulfovibrionales</taxon>
        <taxon>Thermodesulfovibrionaceae</taxon>
        <taxon>Thermodesulfovibrio</taxon>
    </lineage>
</organism>
<dbReference type="Pfam" id="PF01507">
    <property type="entry name" value="PAPS_reduct"/>
    <property type="match status" value="1"/>
</dbReference>
<evidence type="ECO:0000313" key="2">
    <source>
        <dbReference type="EMBL" id="XCH49050.1"/>
    </source>
</evidence>
<name>A0AAU8H6B4_9BACT</name>
<proteinExistence type="predicted"/>
<dbReference type="KEGG" id="tob:V4D31_02555"/>
<dbReference type="RefSeq" id="WP_353686687.1">
    <property type="nucleotide sequence ID" value="NZ_CP144374.1"/>
</dbReference>
<dbReference type="InterPro" id="IPR002500">
    <property type="entry name" value="PAPS_reduct_dom"/>
</dbReference>
<dbReference type="SUPFAM" id="SSF52402">
    <property type="entry name" value="Adenine nucleotide alpha hydrolases-like"/>
    <property type="match status" value="1"/>
</dbReference>
<dbReference type="PANTHER" id="PTHR43196:SF1">
    <property type="entry name" value="SULFATE ADENYLYLTRANSFERASE SUBUNIT 2"/>
    <property type="match status" value="1"/>
</dbReference>
<sequence length="228" mass="26981">MDKVLIEKPLEEKELYSKKVVQETYERYGRDVGVAFSGGKDSTVLLHLVRSVFDGRIPWKVFTLDTSAEFKEIKDFVHKVTDEWNLELIVLKNEEAIKKIEIAKDKVECCYLLKVVPINNAIKDYGLKALLTAVRWDEQEARINEEFFTQRENPPHMRVQPILHFREIDIWSYIKKYNIPYCELYKKGYRSIDCEPCTRLCGTDWTERSGRAPEKEKVMKRLKEMGYF</sequence>
<reference evidence="2" key="1">
    <citation type="submission" date="2024-01" db="EMBL/GenBank/DDBJ databases">
        <title>The first autotrophic representatives of the genus Thermodesulfovibrio.</title>
        <authorList>
            <person name="Maltseva A.I."/>
            <person name="Elcheninov A.G."/>
            <person name="Kublanov I.V."/>
            <person name="Lebedinsky A.V."/>
            <person name="Frolov E.N."/>
        </authorList>
    </citation>
    <scope>NUCLEOTIDE SEQUENCE</scope>
    <source>
        <strain evidence="2">3462-1</strain>
    </source>
</reference>
<evidence type="ECO:0000259" key="1">
    <source>
        <dbReference type="Pfam" id="PF01507"/>
    </source>
</evidence>
<dbReference type="InterPro" id="IPR050128">
    <property type="entry name" value="Sulfate_adenylyltrnsfr_sub2"/>
</dbReference>
<accession>A0AAU8H6B4</accession>
<protein>
    <submittedName>
        <fullName evidence="2">Phosphoadenosine phosphosulfate reductase family protein</fullName>
    </submittedName>
</protein>
<dbReference type="PANTHER" id="PTHR43196">
    <property type="entry name" value="SULFATE ADENYLYLTRANSFERASE SUBUNIT 2"/>
    <property type="match status" value="1"/>
</dbReference>
<feature type="domain" description="Phosphoadenosine phosphosulphate reductase" evidence="1">
    <location>
        <begin position="34"/>
        <end position="199"/>
    </location>
</feature>
<dbReference type="AlphaFoldDB" id="A0AAU8H6B4"/>